<dbReference type="GO" id="GO:0005634">
    <property type="term" value="C:nucleus"/>
    <property type="evidence" value="ECO:0007669"/>
    <property type="project" value="UniProtKB-SubCell"/>
</dbReference>
<keyword evidence="15" id="KW-1185">Reference proteome</keyword>
<proteinExistence type="inferred from homology"/>
<comment type="function">
    <text evidence="2 11">Hydrolase that can remove 'Lys-48'-linked conjugated ubiquitin from proteins.</text>
</comment>
<dbReference type="InterPro" id="IPR011992">
    <property type="entry name" value="EF-hand-dom_pair"/>
</dbReference>
<feature type="region of interest" description="Disordered" evidence="12">
    <location>
        <begin position="102"/>
        <end position="134"/>
    </location>
</feature>
<evidence type="ECO:0000256" key="1">
    <source>
        <dbReference type="ARBA" id="ARBA00000707"/>
    </source>
</evidence>
<reference evidence="14" key="3">
    <citation type="submission" date="2025-09" db="UniProtKB">
        <authorList>
            <consortium name="Ensembl"/>
        </authorList>
    </citation>
    <scope>IDENTIFICATION</scope>
</reference>
<dbReference type="GO" id="GO:0006508">
    <property type="term" value="P:proteolysis"/>
    <property type="evidence" value="ECO:0007669"/>
    <property type="project" value="UniProtKB-KW"/>
</dbReference>
<reference evidence="14 15" key="1">
    <citation type="submission" date="2022-01" db="EMBL/GenBank/DDBJ databases">
        <title>A chromosome-scale genome assembly of the false clownfish, Amphiprion ocellaris.</title>
        <authorList>
            <person name="Ryu T."/>
        </authorList>
    </citation>
    <scope>NUCLEOTIDE SEQUENCE [LARGE SCALE GENOMIC DNA]</scope>
</reference>
<keyword evidence="7 11" id="KW-0833">Ubl conjugation pathway</keyword>
<evidence type="ECO:0000256" key="5">
    <source>
        <dbReference type="ARBA" id="ARBA00022670"/>
    </source>
</evidence>
<keyword evidence="9 11" id="KW-0788">Thiol protease</keyword>
<keyword evidence="5 11" id="KW-0645">Protease</keyword>
<accession>A0A3Q1BYW6</accession>
<dbReference type="GO" id="GO:0071108">
    <property type="term" value="P:protein K48-linked deubiquitination"/>
    <property type="evidence" value="ECO:0007669"/>
    <property type="project" value="InterPro"/>
</dbReference>
<dbReference type="FunFam" id="1.10.238.10:FF:000315">
    <property type="entry name" value="Ubiquitin carboxyl-terminal hydrolase MINDY-3"/>
    <property type="match status" value="1"/>
</dbReference>
<keyword evidence="10" id="KW-0539">Nucleus</keyword>
<evidence type="ECO:0000256" key="3">
    <source>
        <dbReference type="ARBA" id="ARBA00004123"/>
    </source>
</evidence>
<comment type="catalytic activity">
    <reaction evidence="1 11">
        <text>Thiol-dependent hydrolysis of ester, thioester, amide, peptide and isopeptide bonds formed by the C-terminal Gly of ubiquitin (a 76-residue protein attached to proteins as an intracellular targeting signal).</text>
        <dbReference type="EC" id="3.4.19.12"/>
    </reaction>
</comment>
<dbReference type="Ensembl" id="ENSAOCT00000033307.2">
    <property type="protein sequence ID" value="ENSAOCP00000018828.2"/>
    <property type="gene ID" value="ENSAOCG00000024035.2"/>
</dbReference>
<evidence type="ECO:0000256" key="4">
    <source>
        <dbReference type="ARBA" id="ARBA00011074"/>
    </source>
</evidence>
<evidence type="ECO:0000256" key="2">
    <source>
        <dbReference type="ARBA" id="ARBA00002107"/>
    </source>
</evidence>
<dbReference type="InterPro" id="IPR025257">
    <property type="entry name" value="MINDY-3/4_CD"/>
</dbReference>
<dbReference type="PANTHER" id="PTHR12473:SF17">
    <property type="entry name" value="UBIQUITIN CARBOXYL-TERMINAL HYDROLASE MINDY-3"/>
    <property type="match status" value="1"/>
</dbReference>
<dbReference type="Pfam" id="PF13898">
    <property type="entry name" value="MINDY-3_4_CD"/>
    <property type="match status" value="1"/>
</dbReference>
<reference evidence="14" key="2">
    <citation type="submission" date="2025-08" db="UniProtKB">
        <authorList>
            <consortium name="Ensembl"/>
        </authorList>
    </citation>
    <scope>IDENTIFICATION</scope>
</reference>
<evidence type="ECO:0000256" key="10">
    <source>
        <dbReference type="ARBA" id="ARBA00023242"/>
    </source>
</evidence>
<keyword evidence="8 11" id="KW-0378">Hydrolase</keyword>
<dbReference type="PANTHER" id="PTHR12473">
    <property type="entry name" value="UBIQUITIN CARBOXYL-TERMINAL HYDROLASE MINDY-4-RELATED"/>
    <property type="match status" value="1"/>
</dbReference>
<feature type="domain" description="EF-hand" evidence="13">
    <location>
        <begin position="300"/>
        <end position="335"/>
    </location>
</feature>
<evidence type="ECO:0000313" key="15">
    <source>
        <dbReference type="Proteomes" id="UP001501940"/>
    </source>
</evidence>
<evidence type="ECO:0000259" key="13">
    <source>
        <dbReference type="PROSITE" id="PS50222"/>
    </source>
</evidence>
<evidence type="ECO:0000256" key="11">
    <source>
        <dbReference type="RuleBase" id="RU367088"/>
    </source>
</evidence>
<gene>
    <name evidence="14" type="primary">MINDY3</name>
</gene>
<feature type="compositionally biased region" description="Low complexity" evidence="12">
    <location>
        <begin position="102"/>
        <end position="133"/>
    </location>
</feature>
<dbReference type="GO" id="GO:1990380">
    <property type="term" value="F:K48-linked deubiquitinase activity"/>
    <property type="evidence" value="ECO:0007669"/>
    <property type="project" value="UniProtKB-UniRule"/>
</dbReference>
<evidence type="ECO:0000256" key="9">
    <source>
        <dbReference type="ARBA" id="ARBA00022807"/>
    </source>
</evidence>
<evidence type="ECO:0000313" key="14">
    <source>
        <dbReference type="Ensembl" id="ENSAOCP00000018828.2"/>
    </source>
</evidence>
<dbReference type="GeneTree" id="ENSGT00940000155958"/>
<comment type="similarity">
    <text evidence="4 11">Belongs to the MINDY deubiquitinase family. FAM188 subfamily.</text>
</comment>
<dbReference type="GO" id="GO:0004843">
    <property type="term" value="F:cysteine-type deubiquitinase activity"/>
    <property type="evidence" value="ECO:0007669"/>
    <property type="project" value="UniProtKB-UniRule"/>
</dbReference>
<evidence type="ECO:0000256" key="7">
    <source>
        <dbReference type="ARBA" id="ARBA00022786"/>
    </source>
</evidence>
<evidence type="ECO:0000256" key="8">
    <source>
        <dbReference type="ARBA" id="ARBA00022801"/>
    </source>
</evidence>
<protein>
    <recommendedName>
        <fullName evidence="11">Ubiquitin carboxyl-terminal hydrolase MINDY</fullName>
        <ecNumber evidence="11">3.4.19.12</ecNumber>
    </recommendedName>
</protein>
<organism evidence="14 15">
    <name type="scientific">Amphiprion ocellaris</name>
    <name type="common">Clown anemonefish</name>
    <dbReference type="NCBI Taxonomy" id="80972"/>
    <lineage>
        <taxon>Eukaryota</taxon>
        <taxon>Metazoa</taxon>
        <taxon>Chordata</taxon>
        <taxon>Craniata</taxon>
        <taxon>Vertebrata</taxon>
        <taxon>Euteleostomi</taxon>
        <taxon>Actinopterygii</taxon>
        <taxon>Neopterygii</taxon>
        <taxon>Teleostei</taxon>
        <taxon>Neoteleostei</taxon>
        <taxon>Acanthomorphata</taxon>
        <taxon>Ovalentaria</taxon>
        <taxon>Pomacentridae</taxon>
        <taxon>Amphiprion</taxon>
    </lineage>
</organism>
<sequence>MSELNKEVVDLVWGRPSGGGVSASIFRRWTQGRIFSLLTQHTSFFCLFLPQDLFLVRMSTQHWSSEEQKTALCSTLSEILESACSSPSTGFCLVTWAKGQSPHTSTHTNTHTLSQTQDMPEPESSQQPQEQQPTALAAEELGFERFHSVLHKRTVVSVSDLREEVLSLYHTWRGCCGVLLFLYSVILTKGIENIRNEIQDTMEPLIDPVHGHGSQSLVNLLVTGHAVSNVWDGDRECSGMKLHGIHKQASVGFLTLMESLRYCKVGAFLKSPKFPIWILGSETHLSVFFTKEMSLVGPESPSEQARRVFQSFDPEDNGFIPESLLEDVMKALDLVSEPEYVSLVKSKLDPESLGIILLGPFLLEFFPDQDSGIPDSFPVYHYNGLKQSNHKEKVEYVEGTALVLGFEDPMVRTDDTPVKRCLQTKWPYIELLWTTDRSPSLN</sequence>
<name>A0A3Q1BYW6_AMPOC</name>
<dbReference type="PROSITE" id="PS50222">
    <property type="entry name" value="EF_HAND_2"/>
    <property type="match status" value="1"/>
</dbReference>
<evidence type="ECO:0000256" key="6">
    <source>
        <dbReference type="ARBA" id="ARBA00022703"/>
    </source>
</evidence>
<dbReference type="AlphaFoldDB" id="A0A3Q1BYW6"/>
<dbReference type="GO" id="GO:0006915">
    <property type="term" value="P:apoptotic process"/>
    <property type="evidence" value="ECO:0007669"/>
    <property type="project" value="UniProtKB-KW"/>
</dbReference>
<dbReference type="InterPro" id="IPR039785">
    <property type="entry name" value="MINY3/4"/>
</dbReference>
<comment type="subcellular location">
    <subcellularLocation>
        <location evidence="3">Nucleus</location>
    </subcellularLocation>
</comment>
<evidence type="ECO:0000256" key="12">
    <source>
        <dbReference type="SAM" id="MobiDB-lite"/>
    </source>
</evidence>
<dbReference type="Proteomes" id="UP001501940">
    <property type="component" value="Chromosome 9"/>
</dbReference>
<dbReference type="EC" id="3.4.19.12" evidence="11"/>
<dbReference type="InterPro" id="IPR002048">
    <property type="entry name" value="EF_hand_dom"/>
</dbReference>
<dbReference type="GO" id="GO:0005509">
    <property type="term" value="F:calcium ion binding"/>
    <property type="evidence" value="ECO:0007669"/>
    <property type="project" value="InterPro"/>
</dbReference>
<dbReference type="SUPFAM" id="SSF47473">
    <property type="entry name" value="EF-hand"/>
    <property type="match status" value="1"/>
</dbReference>
<keyword evidence="6" id="KW-0053">Apoptosis</keyword>
<dbReference type="SMART" id="SM01174">
    <property type="entry name" value="DUF4205"/>
    <property type="match status" value="1"/>
</dbReference>